<keyword evidence="8 10" id="KW-0828">Tyrosine catabolism</keyword>
<dbReference type="Proteomes" id="UP001610446">
    <property type="component" value="Unassembled WGS sequence"/>
</dbReference>
<dbReference type="SUPFAM" id="SSF56529">
    <property type="entry name" value="FAH"/>
    <property type="match status" value="1"/>
</dbReference>
<dbReference type="Gene3D" id="2.30.30.230">
    <property type="entry name" value="Fumarylacetoacetase, N-terminal domain"/>
    <property type="match status" value="1"/>
</dbReference>
<comment type="cofactor">
    <cofactor evidence="10">
        <name>Mg(2+)</name>
        <dbReference type="ChEBI" id="CHEBI:18420"/>
    </cofactor>
    <cofactor evidence="10">
        <name>Ca(2+)</name>
        <dbReference type="ChEBI" id="CHEBI:29108"/>
    </cofactor>
</comment>
<dbReference type="InterPro" id="IPR011234">
    <property type="entry name" value="Fumarylacetoacetase-like_C"/>
</dbReference>
<organism evidence="13 14">
    <name type="scientific">Aspergillus pseudoustus</name>
    <dbReference type="NCBI Taxonomy" id="1810923"/>
    <lineage>
        <taxon>Eukaryota</taxon>
        <taxon>Fungi</taxon>
        <taxon>Dikarya</taxon>
        <taxon>Ascomycota</taxon>
        <taxon>Pezizomycotina</taxon>
        <taxon>Eurotiomycetes</taxon>
        <taxon>Eurotiomycetidae</taxon>
        <taxon>Eurotiales</taxon>
        <taxon>Aspergillaceae</taxon>
        <taxon>Aspergillus</taxon>
        <taxon>Aspergillus subgen. Nidulantes</taxon>
    </lineage>
</organism>
<evidence type="ECO:0000313" key="13">
    <source>
        <dbReference type="EMBL" id="KAL2833581.1"/>
    </source>
</evidence>
<dbReference type="EC" id="3.7.1.2" evidence="3 10"/>
<dbReference type="EMBL" id="JBFXLU010000239">
    <property type="protein sequence ID" value="KAL2833581.1"/>
    <property type="molecule type" value="Genomic_DNA"/>
</dbReference>
<comment type="similarity">
    <text evidence="2 10">Belongs to the FAH family.</text>
</comment>
<evidence type="ECO:0000256" key="1">
    <source>
        <dbReference type="ARBA" id="ARBA00004782"/>
    </source>
</evidence>
<evidence type="ECO:0000256" key="3">
    <source>
        <dbReference type="ARBA" id="ARBA00012094"/>
    </source>
</evidence>
<dbReference type="PANTHER" id="PTHR43069:SF2">
    <property type="entry name" value="FUMARYLACETOACETASE"/>
    <property type="match status" value="1"/>
</dbReference>
<proteinExistence type="inferred from homology"/>
<keyword evidence="7 10" id="KW-0460">Magnesium</keyword>
<evidence type="ECO:0000256" key="9">
    <source>
        <dbReference type="ARBA" id="ARBA00023232"/>
    </source>
</evidence>
<keyword evidence="9 10" id="KW-0585">Phenylalanine catabolism</keyword>
<evidence type="ECO:0000259" key="12">
    <source>
        <dbReference type="Pfam" id="PF09298"/>
    </source>
</evidence>
<evidence type="ECO:0000256" key="8">
    <source>
        <dbReference type="ARBA" id="ARBA00022878"/>
    </source>
</evidence>
<evidence type="ECO:0000256" key="7">
    <source>
        <dbReference type="ARBA" id="ARBA00022842"/>
    </source>
</evidence>
<dbReference type="InterPro" id="IPR015377">
    <property type="entry name" value="Fumarylacetoacetase_N"/>
</dbReference>
<evidence type="ECO:0000256" key="4">
    <source>
        <dbReference type="ARBA" id="ARBA00022723"/>
    </source>
</evidence>
<feature type="domain" description="Fumarylacetoacetase N-terminal" evidence="12">
    <location>
        <begin position="15"/>
        <end position="111"/>
    </location>
</feature>
<keyword evidence="14" id="KW-1185">Reference proteome</keyword>
<evidence type="ECO:0000259" key="11">
    <source>
        <dbReference type="Pfam" id="PF01557"/>
    </source>
</evidence>
<comment type="caution">
    <text evidence="13">The sequence shown here is derived from an EMBL/GenBank/DDBJ whole genome shotgun (WGS) entry which is preliminary data.</text>
</comment>
<protein>
    <recommendedName>
        <fullName evidence="3 10">Fumarylacetoacetase</fullName>
        <ecNumber evidence="3 10">3.7.1.2</ecNumber>
    </recommendedName>
    <alternativeName>
        <fullName evidence="10">Fumarylacetoacetate hydrolase</fullName>
    </alternativeName>
</protein>
<reference evidence="13 14" key="1">
    <citation type="submission" date="2024-07" db="EMBL/GenBank/DDBJ databases">
        <title>Section-level genome sequencing and comparative genomics of Aspergillus sections Usti and Cavernicolus.</title>
        <authorList>
            <consortium name="Lawrence Berkeley National Laboratory"/>
            <person name="Nybo J.L."/>
            <person name="Vesth T.C."/>
            <person name="Theobald S."/>
            <person name="Frisvad J.C."/>
            <person name="Larsen T.O."/>
            <person name="Kjaerboelling I."/>
            <person name="Rothschild-Mancinelli K."/>
            <person name="Lyhne E.K."/>
            <person name="Kogle M.E."/>
            <person name="Barry K."/>
            <person name="Clum A."/>
            <person name="Na H."/>
            <person name="Ledsgaard L."/>
            <person name="Lin J."/>
            <person name="Lipzen A."/>
            <person name="Kuo A."/>
            <person name="Riley R."/>
            <person name="Mondo S."/>
            <person name="Labutti K."/>
            <person name="Haridas S."/>
            <person name="Pangalinan J."/>
            <person name="Salamov A.A."/>
            <person name="Simmons B.A."/>
            <person name="Magnuson J.K."/>
            <person name="Chen J."/>
            <person name="Drula E."/>
            <person name="Henrissat B."/>
            <person name="Wiebenga A."/>
            <person name="Lubbers R.J."/>
            <person name="Gomes A.C."/>
            <person name="Makela M.R."/>
            <person name="Stajich J."/>
            <person name="Grigoriev I.V."/>
            <person name="Mortensen U.H."/>
            <person name="De Vries R.P."/>
            <person name="Baker S.E."/>
            <person name="Andersen M.R."/>
        </authorList>
    </citation>
    <scope>NUCLEOTIDE SEQUENCE [LARGE SCALE GENOMIC DNA]</scope>
    <source>
        <strain evidence="13 14">CBS 123904</strain>
    </source>
</reference>
<evidence type="ECO:0000256" key="10">
    <source>
        <dbReference type="RuleBase" id="RU366008"/>
    </source>
</evidence>
<evidence type="ECO:0000313" key="14">
    <source>
        <dbReference type="Proteomes" id="UP001610446"/>
    </source>
</evidence>
<keyword evidence="6 10" id="KW-0106">Calcium</keyword>
<dbReference type="Gene3D" id="3.90.850.10">
    <property type="entry name" value="Fumarylacetoacetase-like, C-terminal domain"/>
    <property type="match status" value="1"/>
</dbReference>
<dbReference type="InterPro" id="IPR036462">
    <property type="entry name" value="Fumarylacetoacetase_N_sf"/>
</dbReference>
<dbReference type="InterPro" id="IPR005959">
    <property type="entry name" value="Fumarylacetoacetase"/>
</dbReference>
<comment type="pathway">
    <text evidence="1 10">Amino-acid degradation; L-phenylalanine degradation; acetoacetate and fumarate from L-phenylalanine: step 6/6.</text>
</comment>
<dbReference type="SUPFAM" id="SSF63433">
    <property type="entry name" value="Fumarylacetoacetate hydrolase, FAH, N-terminal domain"/>
    <property type="match status" value="1"/>
</dbReference>
<name>A0ABR4J0P3_9EURO</name>
<sequence length="427" mass="47243">MGASKCLPRRPFTLENIPYGVITTTKDPNPRCATAFEDNAVDLSRLECDGFFTSIPGFPKDVFSQPNLNKFALLSQEIHADVRKRLVGFLSAAVSQDDLDKYFIPLVDVENKWPMATANFSDFYCSLEHAENCSELFGMKVSPSWYSIPTVYNGRTSSLKVSKDPIRRPWGVIQKETSPGHAPIMSPTRKLDFELEMGIFLSKPLPAGHILDIKHAKEYIFGFVILNDWSARDIQTFEMAPLGPFHGKGCGTTISPWIVTIEALEVAKCSRTIPQCPPPLSHLAWKGSKEHATFNIELTAKILRNGRTYSVTSTNLRELYWSPYQQLAHLPSAGEGLATGDLYGTGTISSDRRDSNGEKIGLGCLLERTLPLNQLSSTKADGVVYLEDGDEVVMEGWCQSAHSGNWFGFGECRGRILPALSLEGAKL</sequence>
<dbReference type="Pfam" id="PF01557">
    <property type="entry name" value="FAA_hydrolase"/>
    <property type="match status" value="1"/>
</dbReference>
<evidence type="ECO:0000256" key="5">
    <source>
        <dbReference type="ARBA" id="ARBA00022801"/>
    </source>
</evidence>
<keyword evidence="5 10" id="KW-0378">Hydrolase</keyword>
<comment type="catalytic activity">
    <reaction evidence="10">
        <text>4-fumarylacetoacetate + H2O = acetoacetate + fumarate + H(+)</text>
        <dbReference type="Rhea" id="RHEA:10244"/>
        <dbReference type="ChEBI" id="CHEBI:13705"/>
        <dbReference type="ChEBI" id="CHEBI:15377"/>
        <dbReference type="ChEBI" id="CHEBI:15378"/>
        <dbReference type="ChEBI" id="CHEBI:18034"/>
        <dbReference type="ChEBI" id="CHEBI:29806"/>
        <dbReference type="EC" id="3.7.1.2"/>
    </reaction>
</comment>
<gene>
    <name evidence="13" type="ORF">BJY01DRAFT_259811</name>
</gene>
<dbReference type="Pfam" id="PF09298">
    <property type="entry name" value="FAA_hydrolase_N"/>
    <property type="match status" value="1"/>
</dbReference>
<evidence type="ECO:0000256" key="2">
    <source>
        <dbReference type="ARBA" id="ARBA00010211"/>
    </source>
</evidence>
<dbReference type="InterPro" id="IPR036663">
    <property type="entry name" value="Fumarylacetoacetase_C_sf"/>
</dbReference>
<accession>A0ABR4J0P3</accession>
<dbReference type="PANTHER" id="PTHR43069">
    <property type="entry name" value="FUMARYLACETOACETASE"/>
    <property type="match status" value="1"/>
</dbReference>
<keyword evidence="4 10" id="KW-0479">Metal-binding</keyword>
<feature type="domain" description="Fumarylacetoacetase-like C-terminal" evidence="11">
    <location>
        <begin position="120"/>
        <end position="415"/>
    </location>
</feature>
<evidence type="ECO:0000256" key="6">
    <source>
        <dbReference type="ARBA" id="ARBA00022837"/>
    </source>
</evidence>